<dbReference type="Gene3D" id="3.40.50.1820">
    <property type="entry name" value="alpha/beta hydrolase"/>
    <property type="match status" value="1"/>
</dbReference>
<dbReference type="Pfam" id="PF01738">
    <property type="entry name" value="DLH"/>
    <property type="match status" value="1"/>
</dbReference>
<dbReference type="HOGENOM" id="CLU_054590_7_2_10"/>
<name>Q2S1V9_SALRD</name>
<sequence length="337" mass="35668">MVRALLGFGPLQTTRSGGGGPAPKPTHLLDWPRASARPHPLLQNAPVPMRVAGSVLILCALPLLTGCGSDSGSEAERMAEEHEGDTPTATEAAQAPKIPVEGRTVTYGQQNGTARTGYLAAPADVDSVRSARGGDALPGIVVIHEWWGLNDNVRAATRRLAGEGYRALAVDLYGGAVAETPDSAQALMGQAMREPSRLVENVRDGRAYLSSEADAPRTALLGWCFGGGMTYRTLAEEASAFDAAVAYYGTPDPLAGEALQALETPILAHFGTQDQAVPIDAARKFRDRMEDAGTSLAYHEYDAGHAFANPSGESYEPAAAEQAWTRTTDFLQTHLTR</sequence>
<feature type="region of interest" description="Disordered" evidence="1">
    <location>
        <begin position="1"/>
        <end position="25"/>
    </location>
</feature>
<dbReference type="PANTHER" id="PTHR46623">
    <property type="entry name" value="CARBOXYMETHYLENEBUTENOLIDASE-RELATED"/>
    <property type="match status" value="1"/>
</dbReference>
<feature type="compositionally biased region" description="Basic and acidic residues" evidence="1">
    <location>
        <begin position="74"/>
        <end position="85"/>
    </location>
</feature>
<dbReference type="InterPro" id="IPR051049">
    <property type="entry name" value="Dienelactone_hydrolase-like"/>
</dbReference>
<dbReference type="GO" id="GO:0016787">
    <property type="term" value="F:hydrolase activity"/>
    <property type="evidence" value="ECO:0007669"/>
    <property type="project" value="UniProtKB-KW"/>
</dbReference>
<dbReference type="EMBL" id="CP000159">
    <property type="protein sequence ID" value="ABC44249.1"/>
    <property type="molecule type" value="Genomic_DNA"/>
</dbReference>
<dbReference type="SUPFAM" id="SSF53474">
    <property type="entry name" value="alpha/beta-Hydrolases"/>
    <property type="match status" value="1"/>
</dbReference>
<evidence type="ECO:0000256" key="1">
    <source>
        <dbReference type="SAM" id="MobiDB-lite"/>
    </source>
</evidence>
<dbReference type="AlphaFoldDB" id="Q2S1V9"/>
<proteinExistence type="predicted"/>
<feature type="domain" description="Dienelactone hydrolase" evidence="2">
    <location>
        <begin position="137"/>
        <end position="334"/>
    </location>
</feature>
<dbReference type="STRING" id="309807.SRU_1703"/>
<evidence type="ECO:0000313" key="4">
    <source>
        <dbReference type="Proteomes" id="UP000008674"/>
    </source>
</evidence>
<dbReference type="eggNOG" id="COG0412">
    <property type="taxonomic scope" value="Bacteria"/>
</dbReference>
<dbReference type="KEGG" id="sru:SRU_1703"/>
<keyword evidence="3" id="KW-0378">Hydrolase</keyword>
<dbReference type="PANTHER" id="PTHR46623:SF6">
    <property type="entry name" value="ALPHA_BETA-HYDROLASES SUPERFAMILY PROTEIN"/>
    <property type="match status" value="1"/>
</dbReference>
<gene>
    <name evidence="3" type="ordered locus">SRU_1703</name>
</gene>
<reference evidence="3 4" key="1">
    <citation type="journal article" date="2005" name="Proc. Natl. Acad. Sci. U.S.A.">
        <title>The genome of Salinibacter ruber: convergence and gene exchange among hyperhalophilic bacteria and archaea.</title>
        <authorList>
            <person name="Mongodin E.F."/>
            <person name="Nelson K.E."/>
            <person name="Daugherty S."/>
            <person name="Deboy R.T."/>
            <person name="Wister J."/>
            <person name="Khouri H."/>
            <person name="Weidman J."/>
            <person name="Walsh D.A."/>
            <person name="Papke R.T."/>
            <person name="Sanchez Perez G."/>
            <person name="Sharma A.K."/>
            <person name="Nesbo C.L."/>
            <person name="MacLeod D."/>
            <person name="Bapteste E."/>
            <person name="Doolittle W.F."/>
            <person name="Charlebois R.L."/>
            <person name="Legault B."/>
            <person name="Rodriguez-Valera F."/>
        </authorList>
    </citation>
    <scope>NUCLEOTIDE SEQUENCE [LARGE SCALE GENOMIC DNA]</scope>
    <source>
        <strain evidence="4">DSM 13855 / CECT 5946 / M31</strain>
    </source>
</reference>
<keyword evidence="4" id="KW-1185">Reference proteome</keyword>
<evidence type="ECO:0000259" key="2">
    <source>
        <dbReference type="Pfam" id="PF01738"/>
    </source>
</evidence>
<dbReference type="Proteomes" id="UP000008674">
    <property type="component" value="Chromosome"/>
</dbReference>
<dbReference type="InterPro" id="IPR029058">
    <property type="entry name" value="AB_hydrolase_fold"/>
</dbReference>
<accession>Q2S1V9</accession>
<feature type="region of interest" description="Disordered" evidence="1">
    <location>
        <begin position="70"/>
        <end position="103"/>
    </location>
</feature>
<organism evidence="3 4">
    <name type="scientific">Salinibacter ruber (strain DSM 13855 / M31)</name>
    <dbReference type="NCBI Taxonomy" id="309807"/>
    <lineage>
        <taxon>Bacteria</taxon>
        <taxon>Pseudomonadati</taxon>
        <taxon>Rhodothermota</taxon>
        <taxon>Rhodothermia</taxon>
        <taxon>Rhodothermales</taxon>
        <taxon>Salinibacteraceae</taxon>
        <taxon>Salinibacter</taxon>
    </lineage>
</organism>
<dbReference type="ESTHER" id="salrd-q2s1v9">
    <property type="family name" value="Dienelactone_hydrolase"/>
</dbReference>
<evidence type="ECO:0000313" key="3">
    <source>
        <dbReference type="EMBL" id="ABC44249.1"/>
    </source>
</evidence>
<dbReference type="OrthoDB" id="9787933at2"/>
<dbReference type="InterPro" id="IPR002925">
    <property type="entry name" value="Dienelactn_hydro"/>
</dbReference>
<dbReference type="EnsemblBacteria" id="ABC44249">
    <property type="protein sequence ID" value="ABC44249"/>
    <property type="gene ID" value="SRU_1703"/>
</dbReference>
<dbReference type="PATRIC" id="fig|309807.25.peg.1767"/>
<protein>
    <submittedName>
        <fullName evidence="3">Dienelactone hydrolase family</fullName>
    </submittedName>
</protein>